<evidence type="ECO:0000313" key="2">
    <source>
        <dbReference type="Proteomes" id="UP001162992"/>
    </source>
</evidence>
<accession>A0ACC2CWC4</accession>
<organism evidence="1 2">
    <name type="scientific">Diphasiastrum complanatum</name>
    <name type="common">Issler's clubmoss</name>
    <name type="synonym">Lycopodium complanatum</name>
    <dbReference type="NCBI Taxonomy" id="34168"/>
    <lineage>
        <taxon>Eukaryota</taxon>
        <taxon>Viridiplantae</taxon>
        <taxon>Streptophyta</taxon>
        <taxon>Embryophyta</taxon>
        <taxon>Tracheophyta</taxon>
        <taxon>Lycopodiopsida</taxon>
        <taxon>Lycopodiales</taxon>
        <taxon>Lycopodiaceae</taxon>
        <taxon>Lycopodioideae</taxon>
        <taxon>Diphasiastrum</taxon>
    </lineage>
</organism>
<gene>
    <name evidence="1" type="ORF">O6H91_08G029300</name>
</gene>
<reference evidence="2" key="1">
    <citation type="journal article" date="2024" name="Proc. Natl. Acad. Sci. U.S.A.">
        <title>Extraordinary preservation of gene collinearity over three hundred million years revealed in homosporous lycophytes.</title>
        <authorList>
            <person name="Li C."/>
            <person name="Wickell D."/>
            <person name="Kuo L.Y."/>
            <person name="Chen X."/>
            <person name="Nie B."/>
            <person name="Liao X."/>
            <person name="Peng D."/>
            <person name="Ji J."/>
            <person name="Jenkins J."/>
            <person name="Williams M."/>
            <person name="Shu S."/>
            <person name="Plott C."/>
            <person name="Barry K."/>
            <person name="Rajasekar S."/>
            <person name="Grimwood J."/>
            <person name="Han X."/>
            <person name="Sun S."/>
            <person name="Hou Z."/>
            <person name="He W."/>
            <person name="Dai G."/>
            <person name="Sun C."/>
            <person name="Schmutz J."/>
            <person name="Leebens-Mack J.H."/>
            <person name="Li F.W."/>
            <person name="Wang L."/>
        </authorList>
    </citation>
    <scope>NUCLEOTIDE SEQUENCE [LARGE SCALE GENOMIC DNA]</scope>
    <source>
        <strain evidence="2">cv. PW_Plant_1</strain>
    </source>
</reference>
<sequence>MDDAPDANELEWMAFQHMIPDEDDDGGFDYSELPPPSPSEPSRLADPSVIADSDSSASSKQFLLEMTEGYTRTSSKTDHVKRNRDTYSGSASSCQEMSSKRARGTSASCSSPPLLDTSYVQESLSANNNLLRWDSVTAPPCSISDIPILKEDNEFPCKLPCKRAADIEGECIPVTGSSGSRVYVKILKPSTCRSYNSKIFGGYGSGLLSKPIEKMIEEAERESFEQACKSYTTEEDQNVSDTSLRTTNEELWVDKYAPKSFTELLSDEQTNREVLSWLKQWDSCVFGMKITSSSKEVLATLRRQSHSSQSKSFSLGRTSLNGVSSQGLSSSGYAGVSSKQTTDTTSNGSWITKRQIDNGELEHKVLLLCGPPGLGKTTLAHVVAKHCGYRVVEINASDDRVATTLQGKILDAIQMKSVMGDCKPNCLIIDEIDGALGGAEGKGAIASLLEIVSAEKKMVVQKESEFNDEPTQKTSKRRGGAMVHKLSRPVICICNDQYVPTLRLLRQVARVHVFMQPSINRVVTRLKNICHKESYKANPRALTALAEHTECDIRSCLNTLQFLHRKNEDLKTLDVASQIVGRKDMTSSIFDIWSEIFQKRKAKSASVVRSGDISERFKQEQQEFFRLHELFLHHGDYELTTDGIFENYLHIRYHDSSLQKTSKCLDLICDSEIFRRRAFMRQHFFINGYQPSFAIAIRRLIAQVDRPNIEWPKAFHKYSLEFSSNKDMLKSWLSSMSPSTSRSLSYACLVQDLVPFLLTIISPNLRTVASQLLSQVEREVMNQLVDTMLGYGISYKTSKFGIKHEYTAENQGLVLEPPLHRVIAFKDLAPTYRQLSSTLRQMIGHEVEMEKIHRESSACIARGKEAAPLQTNILKEMDVLNMECSHLTNVHYPDSTSVEDTIEALADQNCISASKGTESIQGGEVKGSQNSSLIKAAKTSAQLFANVKKPVTTAVQQSSSFFDRFKKSSSYLMTCGKIVENKATLQRDSRPLLYKFNEGFTNAIKRPMFMRDFL</sequence>
<dbReference type="Proteomes" id="UP001162992">
    <property type="component" value="Chromosome 8"/>
</dbReference>
<evidence type="ECO:0000313" key="1">
    <source>
        <dbReference type="EMBL" id="KAJ7546188.1"/>
    </source>
</evidence>
<proteinExistence type="predicted"/>
<name>A0ACC2CWC4_DIPCM</name>
<keyword evidence="2" id="KW-1185">Reference proteome</keyword>
<comment type="caution">
    <text evidence="1">The sequence shown here is derived from an EMBL/GenBank/DDBJ whole genome shotgun (WGS) entry which is preliminary data.</text>
</comment>
<dbReference type="EMBL" id="CM055099">
    <property type="protein sequence ID" value="KAJ7546188.1"/>
    <property type="molecule type" value="Genomic_DNA"/>
</dbReference>
<protein>
    <submittedName>
        <fullName evidence="1">Uncharacterized protein</fullName>
    </submittedName>
</protein>